<keyword evidence="4" id="KW-0326">Glycosidase</keyword>
<evidence type="ECO:0000256" key="3">
    <source>
        <dbReference type="ARBA" id="ARBA00022801"/>
    </source>
</evidence>
<dbReference type="Pfam" id="PF26410">
    <property type="entry name" value="GH5_mannosidase"/>
    <property type="match status" value="1"/>
</dbReference>
<feature type="chain" id="PRO_5024433223" description="mannan endo-1,4-beta-mannosidase" evidence="5">
    <location>
        <begin position="24"/>
        <end position="440"/>
    </location>
</feature>
<dbReference type="InterPro" id="IPR017853">
    <property type="entry name" value="GH"/>
</dbReference>
<dbReference type="OrthoDB" id="9801493at2"/>
<protein>
    <recommendedName>
        <fullName evidence="2">mannan endo-1,4-beta-mannosidase</fullName>
        <ecNumber evidence="2">3.2.1.78</ecNumber>
    </recommendedName>
</protein>
<evidence type="ECO:0000256" key="5">
    <source>
        <dbReference type="SAM" id="SignalP"/>
    </source>
</evidence>
<reference evidence="7 8" key="1">
    <citation type="submission" date="2019-07" db="EMBL/GenBank/DDBJ databases">
        <authorList>
            <person name="Qu J.-H."/>
        </authorList>
    </citation>
    <scope>NUCLEOTIDE SEQUENCE [LARGE SCALE GENOMIC DNA]</scope>
    <source>
        <strain evidence="7 8">MDT1-10-3</strain>
    </source>
</reference>
<sequence length="440" mass="49988">MKHMKRIYLLLALLWAFLAQVQAQQTSFVKTDGHLFTLDGKPYYYVGTNYWYGGLLGSTGQGGDRKRLLHELDLLKKKGITNLRILAGAEGPDNEPYRVSPGLQMAPGVYNDTLLAGLDFLLAEMAKRDMKAVLYLNNSWEWSGGYGQYLNWNGYGPIPYALANNNDWAGFMRYVGQFHQCDPCKQQFADHVRFLVSRTNQLTNQKYTQDPTIMGWQIANEPRAFSMANVLAYDRWIKSTAALIKSLDKNHLVSTGSEGSHGSEASMDVFRQVHTDPNIDYFTMHIWPKNWGWLDSKNILGTLDSAIVKTNQYMDRHIAFAREQQKPIVMEEFGLPRDHHQFTLSDPTTARDTYYRHVFERVLASAKAKDALAGANFWGFSGTARPHPDRHFWKTGDALTADPPQEEQGLNSVFDTDSTMPLIARYAKAVNKAGKKKKRQ</sequence>
<name>A0A5M8Q4G1_9BACT</name>
<dbReference type="InterPro" id="IPR001547">
    <property type="entry name" value="Glyco_hydro_5"/>
</dbReference>
<evidence type="ECO:0000313" key="7">
    <source>
        <dbReference type="EMBL" id="KAA6430263.1"/>
    </source>
</evidence>
<organism evidence="7 8">
    <name type="scientific">Rufibacter glacialis</name>
    <dbReference type="NCBI Taxonomy" id="1259555"/>
    <lineage>
        <taxon>Bacteria</taxon>
        <taxon>Pseudomonadati</taxon>
        <taxon>Bacteroidota</taxon>
        <taxon>Cytophagia</taxon>
        <taxon>Cytophagales</taxon>
        <taxon>Hymenobacteraceae</taxon>
        <taxon>Rufibacter</taxon>
    </lineage>
</organism>
<reference evidence="7 8" key="2">
    <citation type="submission" date="2019-09" db="EMBL/GenBank/DDBJ databases">
        <title>A bacterium isolated from glacier soil.</title>
        <authorList>
            <person name="Liu Q."/>
        </authorList>
    </citation>
    <scope>NUCLEOTIDE SEQUENCE [LARGE SCALE GENOMIC DNA]</scope>
    <source>
        <strain evidence="7 8">MDT1-10-3</strain>
    </source>
</reference>
<comment type="catalytic activity">
    <reaction evidence="1">
        <text>Random hydrolysis of (1-&gt;4)-beta-D-mannosidic linkages in mannans, galactomannans and glucomannans.</text>
        <dbReference type="EC" id="3.2.1.78"/>
    </reaction>
</comment>
<dbReference type="PANTHER" id="PTHR31451:SF40">
    <property type="entry name" value="GLYCOSIDE HYDROLASE FAMILY 5 DOMAIN-CONTAINING PROTEIN"/>
    <property type="match status" value="1"/>
</dbReference>
<evidence type="ECO:0000313" key="8">
    <source>
        <dbReference type="Proteomes" id="UP000323866"/>
    </source>
</evidence>
<dbReference type="SUPFAM" id="SSF51445">
    <property type="entry name" value="(Trans)glycosidases"/>
    <property type="match status" value="1"/>
</dbReference>
<dbReference type="Proteomes" id="UP000323866">
    <property type="component" value="Unassembled WGS sequence"/>
</dbReference>
<evidence type="ECO:0000256" key="1">
    <source>
        <dbReference type="ARBA" id="ARBA00001678"/>
    </source>
</evidence>
<dbReference type="Gene3D" id="3.20.20.80">
    <property type="entry name" value="Glycosidases"/>
    <property type="match status" value="1"/>
</dbReference>
<dbReference type="InterPro" id="IPR045053">
    <property type="entry name" value="MAN-like"/>
</dbReference>
<comment type="caution">
    <text evidence="7">The sequence shown here is derived from an EMBL/GenBank/DDBJ whole genome shotgun (WGS) entry which is preliminary data.</text>
</comment>
<evidence type="ECO:0000256" key="2">
    <source>
        <dbReference type="ARBA" id="ARBA00012706"/>
    </source>
</evidence>
<feature type="signal peptide" evidence="5">
    <location>
        <begin position="1"/>
        <end position="23"/>
    </location>
</feature>
<dbReference type="GO" id="GO:0016985">
    <property type="term" value="F:mannan endo-1,4-beta-mannosidase activity"/>
    <property type="evidence" value="ECO:0007669"/>
    <property type="project" value="TreeGrafter"/>
</dbReference>
<proteinExistence type="predicted"/>
<dbReference type="EC" id="3.2.1.78" evidence="2"/>
<dbReference type="EMBL" id="VKKZ01000026">
    <property type="protein sequence ID" value="KAA6430263.1"/>
    <property type="molecule type" value="Genomic_DNA"/>
</dbReference>
<evidence type="ECO:0000256" key="4">
    <source>
        <dbReference type="ARBA" id="ARBA00023295"/>
    </source>
</evidence>
<keyword evidence="5" id="KW-0732">Signal</keyword>
<feature type="domain" description="Glycoside hydrolase family 5" evidence="6">
    <location>
        <begin position="27"/>
        <end position="434"/>
    </location>
</feature>
<dbReference type="GO" id="GO:0000272">
    <property type="term" value="P:polysaccharide catabolic process"/>
    <property type="evidence" value="ECO:0007669"/>
    <property type="project" value="InterPro"/>
</dbReference>
<accession>A0A5M8Q4G1</accession>
<keyword evidence="3 7" id="KW-0378">Hydrolase</keyword>
<dbReference type="AlphaFoldDB" id="A0A5M8Q4G1"/>
<evidence type="ECO:0000259" key="6">
    <source>
        <dbReference type="Pfam" id="PF26410"/>
    </source>
</evidence>
<gene>
    <name evidence="7" type="ORF">FOE74_20840</name>
</gene>
<dbReference type="PANTHER" id="PTHR31451">
    <property type="match status" value="1"/>
</dbReference>